<accession>W1P451</accession>
<dbReference type="Proteomes" id="UP000017836">
    <property type="component" value="Unassembled WGS sequence"/>
</dbReference>
<feature type="compositionally biased region" description="Low complexity" evidence="1">
    <location>
        <begin position="1"/>
        <end position="12"/>
    </location>
</feature>
<dbReference type="AlphaFoldDB" id="W1P451"/>
<feature type="region of interest" description="Disordered" evidence="1">
    <location>
        <begin position="1"/>
        <end position="72"/>
    </location>
</feature>
<gene>
    <name evidence="2" type="ORF">AMTR_s00096p00156740</name>
</gene>
<reference evidence="3" key="1">
    <citation type="journal article" date="2013" name="Science">
        <title>The Amborella genome and the evolution of flowering plants.</title>
        <authorList>
            <consortium name="Amborella Genome Project"/>
        </authorList>
    </citation>
    <scope>NUCLEOTIDE SEQUENCE [LARGE SCALE GENOMIC DNA]</scope>
</reference>
<evidence type="ECO:0000256" key="1">
    <source>
        <dbReference type="SAM" id="MobiDB-lite"/>
    </source>
</evidence>
<dbReference type="EMBL" id="KI394634">
    <property type="protein sequence ID" value="ERN02434.1"/>
    <property type="molecule type" value="Genomic_DNA"/>
</dbReference>
<evidence type="ECO:0000313" key="2">
    <source>
        <dbReference type="EMBL" id="ERN02434.1"/>
    </source>
</evidence>
<dbReference type="Gramene" id="ERN02434">
    <property type="protein sequence ID" value="ERN02434"/>
    <property type="gene ID" value="AMTR_s00096p00156740"/>
</dbReference>
<dbReference type="HOGENOM" id="CLU_105192_1_0_1"/>
<keyword evidence="3" id="KW-1185">Reference proteome</keyword>
<proteinExistence type="predicted"/>
<evidence type="ECO:0000313" key="3">
    <source>
        <dbReference type="Proteomes" id="UP000017836"/>
    </source>
</evidence>
<organism evidence="2 3">
    <name type="scientific">Amborella trichopoda</name>
    <dbReference type="NCBI Taxonomy" id="13333"/>
    <lineage>
        <taxon>Eukaryota</taxon>
        <taxon>Viridiplantae</taxon>
        <taxon>Streptophyta</taxon>
        <taxon>Embryophyta</taxon>
        <taxon>Tracheophyta</taxon>
        <taxon>Spermatophyta</taxon>
        <taxon>Magnoliopsida</taxon>
        <taxon>Amborellales</taxon>
        <taxon>Amborellaceae</taxon>
        <taxon>Amborella</taxon>
    </lineage>
</organism>
<sequence length="230" mass="23832">MHESTPTPSSPSRMSLNPCSGEHIRLELGEASKVASGATNEGPITVQGDGDETDGGLEKHKAATPGNVGDEGLSVVDREDLILSEQPAGFAEGVGDDALSTSVGGERNANTVPEQHEVVTLEVAEVIGAAALKEMTEGARDEGLDTIRRETVEESSGAGFELDPPEMTTDMVIVSSGVTPPAEVTLVTTTSMVTLSDEVAPVPVSSLTMARSSEDSSVAVDMLRLGLWCL</sequence>
<protein>
    <submittedName>
        <fullName evidence="2">Uncharacterized protein</fullName>
    </submittedName>
</protein>
<name>W1P451_AMBTC</name>